<evidence type="ECO:0000313" key="2">
    <source>
        <dbReference type="Proteomes" id="UP001140234"/>
    </source>
</evidence>
<keyword evidence="2" id="KW-1185">Reference proteome</keyword>
<gene>
    <name evidence="1" type="ORF">IWQ57_004566</name>
</gene>
<dbReference type="Proteomes" id="UP001140234">
    <property type="component" value="Unassembled WGS sequence"/>
</dbReference>
<evidence type="ECO:0000313" key="1">
    <source>
        <dbReference type="EMBL" id="KAJ2765966.1"/>
    </source>
</evidence>
<proteinExistence type="predicted"/>
<dbReference type="EMBL" id="JANBUJ010001841">
    <property type="protein sequence ID" value="KAJ2765966.1"/>
    <property type="molecule type" value="Genomic_DNA"/>
</dbReference>
<sequence length="113" mass="12107">MGKVASGKISKKKGQPLAKPARSSKKATEIDDIFAAPVPAPVKVVDASAAGKPKDQPKQKQNPPADNDGFADSRGKQSKYTDDGMRVFYMEDLRIGEGNGDTPDCPFDCQCCF</sequence>
<reference evidence="1" key="1">
    <citation type="submission" date="2022-07" db="EMBL/GenBank/DDBJ databases">
        <title>Phylogenomic reconstructions and comparative analyses of Kickxellomycotina fungi.</title>
        <authorList>
            <person name="Reynolds N.K."/>
            <person name="Stajich J.E."/>
            <person name="Barry K."/>
            <person name="Grigoriev I.V."/>
            <person name="Crous P."/>
            <person name="Smith M.E."/>
        </authorList>
    </citation>
    <scope>NUCLEOTIDE SEQUENCE</scope>
    <source>
        <strain evidence="1">CBS 109366</strain>
    </source>
</reference>
<name>A0ACC1JS33_9FUNG</name>
<organism evidence="1 2">
    <name type="scientific">Coemansia nantahalensis</name>
    <dbReference type="NCBI Taxonomy" id="2789366"/>
    <lineage>
        <taxon>Eukaryota</taxon>
        <taxon>Fungi</taxon>
        <taxon>Fungi incertae sedis</taxon>
        <taxon>Zoopagomycota</taxon>
        <taxon>Kickxellomycotina</taxon>
        <taxon>Kickxellomycetes</taxon>
        <taxon>Kickxellales</taxon>
        <taxon>Kickxellaceae</taxon>
        <taxon>Coemansia</taxon>
    </lineage>
</organism>
<comment type="caution">
    <text evidence="1">The sequence shown here is derived from an EMBL/GenBank/DDBJ whole genome shotgun (WGS) entry which is preliminary data.</text>
</comment>
<accession>A0ACC1JS33</accession>
<protein>
    <submittedName>
        <fullName evidence="1">Uncharacterized protein</fullName>
    </submittedName>
</protein>